<reference evidence="1" key="1">
    <citation type="submission" date="2022-07" db="EMBL/GenBank/DDBJ databases">
        <title>Tahibacter sp., a new gammaproteobacterium isolated from the silt sample collected at pig farm.</title>
        <authorList>
            <person name="Chen H."/>
        </authorList>
    </citation>
    <scope>NUCLEOTIDE SEQUENCE</scope>
    <source>
        <strain evidence="1">P2K</strain>
    </source>
</reference>
<dbReference type="EMBL" id="JANFQO010000017">
    <property type="protein sequence ID" value="MCQ4166507.1"/>
    <property type="molecule type" value="Genomic_DNA"/>
</dbReference>
<organism evidence="1 2">
    <name type="scientific">Tahibacter harae</name>
    <dbReference type="NCBI Taxonomy" id="2963937"/>
    <lineage>
        <taxon>Bacteria</taxon>
        <taxon>Pseudomonadati</taxon>
        <taxon>Pseudomonadota</taxon>
        <taxon>Gammaproteobacteria</taxon>
        <taxon>Lysobacterales</taxon>
        <taxon>Rhodanobacteraceae</taxon>
        <taxon>Tahibacter</taxon>
    </lineage>
</organism>
<proteinExistence type="predicted"/>
<evidence type="ECO:0008006" key="3">
    <source>
        <dbReference type="Google" id="ProtNLM"/>
    </source>
</evidence>
<sequence>MIFSAAEFLKLCASADPQDMLRSISESASQDIWNELIKSHRSRWIDIAQNRTIPEDIVRFLASCDDSFVRAVIAEKRNIPLDLFFVLSRDDDEIVRRKIASNRKVPDEVLFFLTSDPVESVASVADYNWGLRSKMR</sequence>
<dbReference type="InterPro" id="IPR011989">
    <property type="entry name" value="ARM-like"/>
</dbReference>
<evidence type="ECO:0000313" key="2">
    <source>
        <dbReference type="Proteomes" id="UP001165498"/>
    </source>
</evidence>
<keyword evidence="2" id="KW-1185">Reference proteome</keyword>
<gene>
    <name evidence="1" type="ORF">NM961_17460</name>
</gene>
<evidence type="ECO:0000313" key="1">
    <source>
        <dbReference type="EMBL" id="MCQ4166507.1"/>
    </source>
</evidence>
<name>A0ABT1QW45_9GAMM</name>
<dbReference type="Gene3D" id="1.25.10.10">
    <property type="entry name" value="Leucine-rich Repeat Variant"/>
    <property type="match status" value="1"/>
</dbReference>
<dbReference type="InterPro" id="IPR016024">
    <property type="entry name" value="ARM-type_fold"/>
</dbReference>
<accession>A0ABT1QW45</accession>
<dbReference type="Proteomes" id="UP001165498">
    <property type="component" value="Unassembled WGS sequence"/>
</dbReference>
<dbReference type="SUPFAM" id="SSF48371">
    <property type="entry name" value="ARM repeat"/>
    <property type="match status" value="1"/>
</dbReference>
<comment type="caution">
    <text evidence="1">The sequence shown here is derived from an EMBL/GenBank/DDBJ whole genome shotgun (WGS) entry which is preliminary data.</text>
</comment>
<protein>
    <recommendedName>
        <fullName evidence="3">Leucine rich repeat (LRR) protein</fullName>
    </recommendedName>
</protein>